<keyword evidence="2" id="KW-1003">Cell membrane</keyword>
<organism evidence="11 12">
    <name type="scientific">Brenthis ino</name>
    <name type="common">lesser marbled fritillary</name>
    <dbReference type="NCBI Taxonomy" id="405034"/>
    <lineage>
        <taxon>Eukaryota</taxon>
        <taxon>Metazoa</taxon>
        <taxon>Ecdysozoa</taxon>
        <taxon>Arthropoda</taxon>
        <taxon>Hexapoda</taxon>
        <taxon>Insecta</taxon>
        <taxon>Pterygota</taxon>
        <taxon>Neoptera</taxon>
        <taxon>Endopterygota</taxon>
        <taxon>Lepidoptera</taxon>
        <taxon>Glossata</taxon>
        <taxon>Ditrysia</taxon>
        <taxon>Papilionoidea</taxon>
        <taxon>Nymphalidae</taxon>
        <taxon>Heliconiinae</taxon>
        <taxon>Argynnini</taxon>
        <taxon>Brenthis</taxon>
    </lineage>
</organism>
<dbReference type="Pfam" id="PF02949">
    <property type="entry name" value="7tm_6"/>
    <property type="match status" value="1"/>
</dbReference>
<dbReference type="Proteomes" id="UP000838878">
    <property type="component" value="Chromosome 11"/>
</dbReference>
<name>A0A8J9UXQ5_9NEOP</name>
<feature type="transmembrane region" description="Helical" evidence="10">
    <location>
        <begin position="155"/>
        <end position="174"/>
    </location>
</feature>
<dbReference type="PANTHER" id="PTHR21137:SF35">
    <property type="entry name" value="ODORANT RECEPTOR 19A-RELATED"/>
    <property type="match status" value="1"/>
</dbReference>
<dbReference type="PANTHER" id="PTHR21137">
    <property type="entry name" value="ODORANT RECEPTOR"/>
    <property type="match status" value="1"/>
</dbReference>
<evidence type="ECO:0000256" key="9">
    <source>
        <dbReference type="ARBA" id="ARBA00023224"/>
    </source>
</evidence>
<evidence type="ECO:0000256" key="2">
    <source>
        <dbReference type="ARBA" id="ARBA00022475"/>
    </source>
</evidence>
<evidence type="ECO:0000256" key="1">
    <source>
        <dbReference type="ARBA" id="ARBA00004651"/>
    </source>
</evidence>
<keyword evidence="12" id="KW-1185">Reference proteome</keyword>
<dbReference type="InterPro" id="IPR004117">
    <property type="entry name" value="7tm6_olfct_rcpt"/>
</dbReference>
<evidence type="ECO:0000256" key="6">
    <source>
        <dbReference type="ARBA" id="ARBA00022989"/>
    </source>
</evidence>
<reference evidence="11" key="1">
    <citation type="submission" date="2021-12" db="EMBL/GenBank/DDBJ databases">
        <authorList>
            <person name="Martin H S."/>
        </authorList>
    </citation>
    <scope>NUCLEOTIDE SEQUENCE</scope>
</reference>
<accession>A0A8J9UXQ5</accession>
<dbReference type="OrthoDB" id="6678752at2759"/>
<evidence type="ECO:0000256" key="4">
    <source>
        <dbReference type="ARBA" id="ARBA00022692"/>
    </source>
</evidence>
<evidence type="ECO:0000256" key="5">
    <source>
        <dbReference type="ARBA" id="ARBA00022725"/>
    </source>
</evidence>
<evidence type="ECO:0000313" key="11">
    <source>
        <dbReference type="EMBL" id="CAH0716435.1"/>
    </source>
</evidence>
<evidence type="ECO:0000256" key="10">
    <source>
        <dbReference type="SAM" id="Phobius"/>
    </source>
</evidence>
<dbReference type="EMBL" id="OV170231">
    <property type="protein sequence ID" value="CAH0716435.1"/>
    <property type="molecule type" value="Genomic_DNA"/>
</dbReference>
<protein>
    <submittedName>
        <fullName evidence="11">Uncharacterized protein</fullName>
    </submittedName>
</protein>
<gene>
    <name evidence="11" type="ORF">BINO364_LOCUS3202</name>
</gene>
<dbReference type="GO" id="GO:0005549">
    <property type="term" value="F:odorant binding"/>
    <property type="evidence" value="ECO:0007669"/>
    <property type="project" value="InterPro"/>
</dbReference>
<dbReference type="GO" id="GO:0004984">
    <property type="term" value="F:olfactory receptor activity"/>
    <property type="evidence" value="ECO:0007669"/>
    <property type="project" value="InterPro"/>
</dbReference>
<proteinExistence type="predicted"/>
<feature type="transmembrane region" description="Helical" evidence="10">
    <location>
        <begin position="52"/>
        <end position="73"/>
    </location>
</feature>
<keyword evidence="5" id="KW-0552">Olfaction</keyword>
<evidence type="ECO:0000256" key="3">
    <source>
        <dbReference type="ARBA" id="ARBA00022606"/>
    </source>
</evidence>
<dbReference type="AlphaFoldDB" id="A0A8J9UXQ5"/>
<dbReference type="GO" id="GO:0005886">
    <property type="term" value="C:plasma membrane"/>
    <property type="evidence" value="ECO:0007669"/>
    <property type="project" value="UniProtKB-SubCell"/>
</dbReference>
<keyword evidence="8" id="KW-0675">Receptor</keyword>
<feature type="non-terminal residue" evidence="11">
    <location>
        <position position="180"/>
    </location>
</feature>
<keyword evidence="6 10" id="KW-1133">Transmembrane helix</keyword>
<comment type="subcellular location">
    <subcellularLocation>
        <location evidence="1">Cell membrane</location>
        <topology evidence="1">Multi-pass membrane protein</topology>
    </subcellularLocation>
</comment>
<dbReference type="GO" id="GO:0007165">
    <property type="term" value="P:signal transduction"/>
    <property type="evidence" value="ECO:0007669"/>
    <property type="project" value="UniProtKB-KW"/>
</dbReference>
<keyword evidence="3" id="KW-0716">Sensory transduction</keyword>
<keyword evidence="7 10" id="KW-0472">Membrane</keyword>
<keyword evidence="4 10" id="KW-0812">Transmembrane</keyword>
<sequence length="180" mass="20859">METFRRPFKAVDTNLQNDFFSEEELRYVSNDLRKIIVQHSKIVEFSARFLKVFGPMLLLSYLFHFVSGCVLLFECSQMNKEDAALYLSLTFVLFQQNIQISFAFELLTSVSSDFSTAVYNLPWECMDVGNRKKVHIMLMKSQRLLPVKAMDMINVGVRTMVSILKASVTYFIMLKSFATK</sequence>
<keyword evidence="9" id="KW-0807">Transducer</keyword>
<evidence type="ECO:0000256" key="8">
    <source>
        <dbReference type="ARBA" id="ARBA00023170"/>
    </source>
</evidence>
<evidence type="ECO:0000313" key="12">
    <source>
        <dbReference type="Proteomes" id="UP000838878"/>
    </source>
</evidence>
<evidence type="ECO:0000256" key="7">
    <source>
        <dbReference type="ARBA" id="ARBA00023136"/>
    </source>
</evidence>